<dbReference type="Pfam" id="PF12833">
    <property type="entry name" value="HTH_18"/>
    <property type="match status" value="1"/>
</dbReference>
<dbReference type="SUPFAM" id="SSF46689">
    <property type="entry name" value="Homeodomain-like"/>
    <property type="match status" value="1"/>
</dbReference>
<dbReference type="SMART" id="SM00342">
    <property type="entry name" value="HTH_ARAC"/>
    <property type="match status" value="1"/>
</dbReference>
<dbReference type="AlphaFoldDB" id="A0A6P2INL5"/>
<dbReference type="Proteomes" id="UP000494261">
    <property type="component" value="Unassembled WGS sequence"/>
</dbReference>
<proteinExistence type="predicted"/>
<feature type="domain" description="HTH araC/xylS-type" evidence="4">
    <location>
        <begin position="237"/>
        <end position="334"/>
    </location>
</feature>
<reference evidence="5 6" key="1">
    <citation type="submission" date="2019-09" db="EMBL/GenBank/DDBJ databases">
        <authorList>
            <person name="Depoorter E."/>
        </authorList>
    </citation>
    <scope>NUCLEOTIDE SEQUENCE [LARGE SCALE GENOMIC DNA]</scope>
    <source>
        <strain evidence="5">LMG 13014</strain>
    </source>
</reference>
<dbReference type="PANTHER" id="PTHR47894:SF1">
    <property type="entry name" value="HTH-TYPE TRANSCRIPTIONAL REGULATOR VQSM"/>
    <property type="match status" value="1"/>
</dbReference>
<dbReference type="RefSeq" id="WP_175021701.1">
    <property type="nucleotide sequence ID" value="NZ_CABVQC010000006.1"/>
</dbReference>
<sequence length="338" mass="37988">MSETDFFLQPQYALQISDQVVRMGARLPDWFVQLQRPGANGELTVQDFSFDAFKRLVSDAIDATGEPAFGLLVGERLRIGSHGILGYAITNSVTPRQALELIERFVQVRTSLVSAKLEVAGEHVRLVFVERHPLDGIRQPVMEAIVLTIKNLLDYITRGASSASFVALPFDVPDYANLARDLFGCDVRYGLNWTGLDFRATDLDRPLDSSNARALTEAVHICQTELANLTRQHTLPSRVRRLMLEKVGAFPSQQQTAQLLNMTPRTLHRRLADDGTSYREILEGVRHTLARESVRSSKLSLQEIAFLLGYDSLGNFRRAFIRWEGRSPSEFRRAATGE</sequence>
<accession>A0A6P2INL5</accession>
<organism evidence="5 6">
    <name type="scientific">Burkholderia aenigmatica</name>
    <dbReference type="NCBI Taxonomy" id="2015348"/>
    <lineage>
        <taxon>Bacteria</taxon>
        <taxon>Pseudomonadati</taxon>
        <taxon>Pseudomonadota</taxon>
        <taxon>Betaproteobacteria</taxon>
        <taxon>Burkholderiales</taxon>
        <taxon>Burkholderiaceae</taxon>
        <taxon>Burkholderia</taxon>
        <taxon>Burkholderia cepacia complex</taxon>
    </lineage>
</organism>
<dbReference type="GO" id="GO:0003700">
    <property type="term" value="F:DNA-binding transcription factor activity"/>
    <property type="evidence" value="ECO:0007669"/>
    <property type="project" value="InterPro"/>
</dbReference>
<dbReference type="InterPro" id="IPR032687">
    <property type="entry name" value="AraC-type_N"/>
</dbReference>
<evidence type="ECO:0000256" key="2">
    <source>
        <dbReference type="ARBA" id="ARBA00023125"/>
    </source>
</evidence>
<protein>
    <submittedName>
        <fullName evidence="5">AraC family transcriptional regulator</fullName>
    </submittedName>
</protein>
<evidence type="ECO:0000313" key="6">
    <source>
        <dbReference type="Proteomes" id="UP000494261"/>
    </source>
</evidence>
<evidence type="ECO:0000256" key="3">
    <source>
        <dbReference type="ARBA" id="ARBA00023163"/>
    </source>
</evidence>
<gene>
    <name evidence="5" type="ORF">BLA13014_01282</name>
</gene>
<dbReference type="Gene3D" id="1.10.10.60">
    <property type="entry name" value="Homeodomain-like"/>
    <property type="match status" value="1"/>
</dbReference>
<evidence type="ECO:0000256" key="1">
    <source>
        <dbReference type="ARBA" id="ARBA00023015"/>
    </source>
</evidence>
<evidence type="ECO:0000313" key="5">
    <source>
        <dbReference type="EMBL" id="VWB32670.1"/>
    </source>
</evidence>
<evidence type="ECO:0000259" key="4">
    <source>
        <dbReference type="PROSITE" id="PS01124"/>
    </source>
</evidence>
<dbReference type="InterPro" id="IPR018060">
    <property type="entry name" value="HTH_AraC"/>
</dbReference>
<dbReference type="GO" id="GO:0005829">
    <property type="term" value="C:cytosol"/>
    <property type="evidence" value="ECO:0007669"/>
    <property type="project" value="TreeGrafter"/>
</dbReference>
<keyword evidence="2" id="KW-0238">DNA-binding</keyword>
<name>A0A6P2INL5_9BURK</name>
<dbReference type="InterPro" id="IPR009057">
    <property type="entry name" value="Homeodomain-like_sf"/>
</dbReference>
<dbReference type="PANTHER" id="PTHR47894">
    <property type="entry name" value="HTH-TYPE TRANSCRIPTIONAL REGULATOR GADX"/>
    <property type="match status" value="1"/>
</dbReference>
<dbReference type="EMBL" id="CABVQC010000006">
    <property type="protein sequence ID" value="VWB32670.1"/>
    <property type="molecule type" value="Genomic_DNA"/>
</dbReference>
<dbReference type="Pfam" id="PF12625">
    <property type="entry name" value="Arabinose_bd"/>
    <property type="match status" value="1"/>
</dbReference>
<keyword evidence="1" id="KW-0805">Transcription regulation</keyword>
<dbReference type="GO" id="GO:0000976">
    <property type="term" value="F:transcription cis-regulatory region binding"/>
    <property type="evidence" value="ECO:0007669"/>
    <property type="project" value="TreeGrafter"/>
</dbReference>
<keyword evidence="3" id="KW-0804">Transcription</keyword>
<dbReference type="PROSITE" id="PS01124">
    <property type="entry name" value="HTH_ARAC_FAMILY_2"/>
    <property type="match status" value="1"/>
</dbReference>